<proteinExistence type="predicted"/>
<dbReference type="Gene3D" id="3.30.530.20">
    <property type="match status" value="1"/>
</dbReference>
<sequence>MNITDDPGTSATIDVTGFAFTRSAWVDAAPAHVYELISDVSAIGRWSPTASSVSYDDGAGPRAGAWFSGANRRDGREWTTRSQVERADPGTAFTFVVGGTETGIVRWSWEFRPQGRGSLVRQSWQLLRFDPVLGRTRADVDALRQYMAGSVETTLAALAQWIAEHHREPGCFPRGSRAEGKNAADLDPES</sequence>
<dbReference type="InterPro" id="IPR023393">
    <property type="entry name" value="START-like_dom_sf"/>
</dbReference>
<dbReference type="EMBL" id="CP127295">
    <property type="protein sequence ID" value="WIY00833.1"/>
    <property type="molecule type" value="Genomic_DNA"/>
</dbReference>
<dbReference type="AlphaFoldDB" id="A0A9Y2JMN1"/>
<evidence type="ECO:0000313" key="2">
    <source>
        <dbReference type="EMBL" id="WIY00833.1"/>
    </source>
</evidence>
<dbReference type="Pfam" id="PF10604">
    <property type="entry name" value="Polyketide_cyc2"/>
    <property type="match status" value="1"/>
</dbReference>
<evidence type="ECO:0000256" key="1">
    <source>
        <dbReference type="SAM" id="MobiDB-lite"/>
    </source>
</evidence>
<dbReference type="SUPFAM" id="SSF55961">
    <property type="entry name" value="Bet v1-like"/>
    <property type="match status" value="1"/>
</dbReference>
<dbReference type="KEGG" id="amog:QRX60_43400"/>
<dbReference type="Proteomes" id="UP001239397">
    <property type="component" value="Chromosome"/>
</dbReference>
<feature type="region of interest" description="Disordered" evidence="1">
    <location>
        <begin position="169"/>
        <end position="190"/>
    </location>
</feature>
<dbReference type="RefSeq" id="WP_285997295.1">
    <property type="nucleotide sequence ID" value="NZ_CP127295.1"/>
</dbReference>
<organism evidence="2 3">
    <name type="scientific">Amycolatopsis mongoliensis</name>
    <dbReference type="NCBI Taxonomy" id="715475"/>
    <lineage>
        <taxon>Bacteria</taxon>
        <taxon>Bacillati</taxon>
        <taxon>Actinomycetota</taxon>
        <taxon>Actinomycetes</taxon>
        <taxon>Pseudonocardiales</taxon>
        <taxon>Pseudonocardiaceae</taxon>
        <taxon>Amycolatopsis</taxon>
    </lineage>
</organism>
<dbReference type="InterPro" id="IPR019587">
    <property type="entry name" value="Polyketide_cyclase/dehydratase"/>
</dbReference>
<name>A0A9Y2JMN1_9PSEU</name>
<protein>
    <submittedName>
        <fullName evidence="2">SRPBCC family protein</fullName>
    </submittedName>
</protein>
<accession>A0A9Y2JMN1</accession>
<gene>
    <name evidence="2" type="ORF">QRX60_43400</name>
</gene>
<evidence type="ECO:0000313" key="3">
    <source>
        <dbReference type="Proteomes" id="UP001239397"/>
    </source>
</evidence>
<keyword evidence="3" id="KW-1185">Reference proteome</keyword>
<reference evidence="2 3" key="1">
    <citation type="submission" date="2023-06" db="EMBL/GenBank/DDBJ databases">
        <authorList>
            <person name="Oyuntsetseg B."/>
            <person name="Kim S.B."/>
        </authorList>
    </citation>
    <scope>NUCLEOTIDE SEQUENCE [LARGE SCALE GENOMIC DNA]</scope>
    <source>
        <strain evidence="2 3">4-36</strain>
    </source>
</reference>
<dbReference type="CDD" id="cd07812">
    <property type="entry name" value="SRPBCC"/>
    <property type="match status" value="1"/>
</dbReference>